<accession>C4GFG1</accession>
<sequence length="105" mass="12131">MRGIFVKWWGQPEKWVGALWLALSVALTMRLVPTGHLLFFASPKNSKQKKGDPDVQVWLRQTSRRLHPFFGACELAALRASSDKHTLFPEKRMLRSAERRGEGWQ</sequence>
<organism evidence="2 3">
    <name type="scientific">Kingella oralis ATCC 51147</name>
    <dbReference type="NCBI Taxonomy" id="629741"/>
    <lineage>
        <taxon>Bacteria</taxon>
        <taxon>Pseudomonadati</taxon>
        <taxon>Pseudomonadota</taxon>
        <taxon>Betaproteobacteria</taxon>
        <taxon>Neisseriales</taxon>
        <taxon>Neisseriaceae</taxon>
        <taxon>Kingella</taxon>
    </lineage>
</organism>
<evidence type="ECO:0000256" key="1">
    <source>
        <dbReference type="SAM" id="Phobius"/>
    </source>
</evidence>
<feature type="transmembrane region" description="Helical" evidence="1">
    <location>
        <begin position="20"/>
        <end position="41"/>
    </location>
</feature>
<evidence type="ECO:0000313" key="2">
    <source>
        <dbReference type="EMBL" id="EEP68966.1"/>
    </source>
</evidence>
<gene>
    <name evidence="2" type="ORF">GCWU000324_00877</name>
</gene>
<keyword evidence="3" id="KW-1185">Reference proteome</keyword>
<dbReference type="Proteomes" id="UP000003009">
    <property type="component" value="Unassembled WGS sequence"/>
</dbReference>
<dbReference type="STRING" id="629741.GCWU000324_00877"/>
<reference evidence="2" key="1">
    <citation type="submission" date="2009-04" db="EMBL/GenBank/DDBJ databases">
        <authorList>
            <person name="Weinstock G."/>
            <person name="Sodergren E."/>
            <person name="Clifton S."/>
            <person name="Fulton L."/>
            <person name="Fulton B."/>
            <person name="Courtney L."/>
            <person name="Fronick C."/>
            <person name="Harrison M."/>
            <person name="Strong C."/>
            <person name="Farmer C."/>
            <person name="Delahaunty K."/>
            <person name="Markovic C."/>
            <person name="Hall O."/>
            <person name="Minx P."/>
            <person name="Tomlinson C."/>
            <person name="Mitreva M."/>
            <person name="Nelson J."/>
            <person name="Hou S."/>
            <person name="Wollam A."/>
            <person name="Pepin K.H."/>
            <person name="Johnson M."/>
            <person name="Bhonagiri V."/>
            <person name="Nash W.E."/>
            <person name="Warren W."/>
            <person name="Chinwalla A."/>
            <person name="Mardis E.R."/>
            <person name="Wilson R.K."/>
        </authorList>
    </citation>
    <scope>NUCLEOTIDE SEQUENCE [LARGE SCALE GENOMIC DNA]</scope>
    <source>
        <strain evidence="2">ATCC 51147</strain>
    </source>
</reference>
<dbReference type="HOGENOM" id="CLU_176924_0_0_4"/>
<name>C4GFG1_9NEIS</name>
<comment type="caution">
    <text evidence="2">The sequence shown here is derived from an EMBL/GenBank/DDBJ whole genome shotgun (WGS) entry which is preliminary data.</text>
</comment>
<dbReference type="AlphaFoldDB" id="C4GFG1"/>
<keyword evidence="1" id="KW-0472">Membrane</keyword>
<keyword evidence="1" id="KW-0812">Transmembrane</keyword>
<keyword evidence="1" id="KW-1133">Transmembrane helix</keyword>
<evidence type="ECO:0000313" key="3">
    <source>
        <dbReference type="Proteomes" id="UP000003009"/>
    </source>
</evidence>
<proteinExistence type="predicted"/>
<protein>
    <submittedName>
        <fullName evidence="2">Uncharacterized protein</fullName>
    </submittedName>
</protein>
<dbReference type="EMBL" id="ACJW02000002">
    <property type="protein sequence ID" value="EEP68966.1"/>
    <property type="molecule type" value="Genomic_DNA"/>
</dbReference>